<organism evidence="2 3">
    <name type="scientific">Pseudidiomarina maritima</name>
    <dbReference type="NCBI Taxonomy" id="519453"/>
    <lineage>
        <taxon>Bacteria</taxon>
        <taxon>Pseudomonadati</taxon>
        <taxon>Pseudomonadota</taxon>
        <taxon>Gammaproteobacteria</taxon>
        <taxon>Alteromonadales</taxon>
        <taxon>Idiomarinaceae</taxon>
        <taxon>Pseudidiomarina</taxon>
    </lineage>
</organism>
<dbReference type="NCBIfam" id="TIGR02532">
    <property type="entry name" value="IV_pilin_GFxxxE"/>
    <property type="match status" value="1"/>
</dbReference>
<keyword evidence="3" id="KW-1185">Reference proteome</keyword>
<dbReference type="Pfam" id="PF07963">
    <property type="entry name" value="N_methyl"/>
    <property type="match status" value="1"/>
</dbReference>
<dbReference type="AlphaFoldDB" id="A0A1I6GYA0"/>
<feature type="transmembrane region" description="Helical" evidence="1">
    <location>
        <begin position="20"/>
        <end position="40"/>
    </location>
</feature>
<name>A0A1I6GYA0_9GAMM</name>
<evidence type="ECO:0000313" key="3">
    <source>
        <dbReference type="Proteomes" id="UP000199424"/>
    </source>
</evidence>
<dbReference type="Proteomes" id="UP000199424">
    <property type="component" value="Unassembled WGS sequence"/>
</dbReference>
<evidence type="ECO:0000313" key="2">
    <source>
        <dbReference type="EMBL" id="SFR46997.1"/>
    </source>
</evidence>
<proteinExistence type="predicted"/>
<gene>
    <name evidence="2" type="ORF">SAMN04488070_1360</name>
</gene>
<keyword evidence="1" id="KW-0472">Membrane</keyword>
<keyword evidence="1" id="KW-1133">Transmembrane helix</keyword>
<reference evidence="3" key="1">
    <citation type="submission" date="2016-10" db="EMBL/GenBank/DDBJ databases">
        <authorList>
            <person name="Varghese N."/>
            <person name="Submissions S."/>
        </authorList>
    </citation>
    <scope>NUCLEOTIDE SEQUENCE [LARGE SCALE GENOMIC DNA]</scope>
    <source>
        <strain evidence="3">CGMCC 1.7285</strain>
    </source>
</reference>
<keyword evidence="1" id="KW-0812">Transmembrane</keyword>
<sequence length="284" mass="32120">MPPFASELNHKNRGFTLVELIIVIVLLALTGLFVFNYLGFGAQIFRDTTERDQLVSQSRFALNRLTSELRNAVPRSVRVRAADNQRCLEFMPILASSQYVRMPRPGPPSVSNVPFTAIEPTSLTNLVGGYLLVYATTTQHIYGNSTQRRKEVTGISTPSNNLVEITYTPSTFFVTDSPVRRYYIGGDPVSWCYDEINHNLFRFAGYGRLNNQPTLADLKASAATSAEVMAENIYNDLNNSEFPFRVYEATLYRNSLIQLDWRFRRANAQEPLEILHEVAIPNVP</sequence>
<dbReference type="InterPro" id="IPR012902">
    <property type="entry name" value="N_methyl_site"/>
</dbReference>
<protein>
    <submittedName>
        <fullName evidence="2">MSHA biogenesis protein MshO</fullName>
    </submittedName>
</protein>
<evidence type="ECO:0000256" key="1">
    <source>
        <dbReference type="SAM" id="Phobius"/>
    </source>
</evidence>
<dbReference type="PROSITE" id="PS00409">
    <property type="entry name" value="PROKAR_NTER_METHYL"/>
    <property type="match status" value="1"/>
</dbReference>
<dbReference type="EMBL" id="FOYU01000001">
    <property type="protein sequence ID" value="SFR46997.1"/>
    <property type="molecule type" value="Genomic_DNA"/>
</dbReference>
<dbReference type="RefSeq" id="WP_092856697.1">
    <property type="nucleotide sequence ID" value="NZ_FOYU01000001.1"/>
</dbReference>
<accession>A0A1I6GYA0</accession>